<feature type="repeat" description="PPR" evidence="3">
    <location>
        <begin position="203"/>
        <end position="233"/>
    </location>
</feature>
<comment type="caution">
    <text evidence="4">The sequence shown here is derived from an EMBL/GenBank/DDBJ whole genome shotgun (WGS) entry which is preliminary data.</text>
</comment>
<dbReference type="FunFam" id="1.25.40.10:FF:000125">
    <property type="entry name" value="Pentatricopeptide repeat-containing protein"/>
    <property type="match status" value="2"/>
</dbReference>
<feature type="repeat" description="PPR" evidence="3">
    <location>
        <begin position="234"/>
        <end position="268"/>
    </location>
</feature>
<keyword evidence="2" id="KW-0677">Repeat</keyword>
<feature type="repeat" description="PPR" evidence="3">
    <location>
        <begin position="428"/>
        <end position="462"/>
    </location>
</feature>
<sequence length="652" mass="73452">MITRFRLRFWSPRCRNSEGYYSISPLGNLSLPSIRKCSVAGLPNGFVSRYVSTVCSLRSSKLPARLSTGNRDRSPDHSISRSNYLITKLCREGKMNEARILFDQMPERDVVTWTALISGYVKHGMLKEARILFDHPSALKNVITWTALLAGYFRFKQISEAEKLFEQMPERNVVSWNTMISGYADNGRIQDAFDLFTAAPERNVVSWNTIITSLAQAGKVDEAYGLFKRMSEKDVISWTAMVAGLSQNGRIDEARKLFDKMPEKNIVSWNAMVTGYIQNMRLSEALFLFERMPERDLPSWNTMITGFIQNGEMTRARNLFDEMPERNVVSWTAIIMGYAQDGQCEEAIKLFSRMQSDGIKPNQATFVSVLGACSSLAGIIEGKQIHQIINKTNFQFSAFVESALISMYAKCGEIGTGREIFDRSNQKDLVYWNAMVAAYGHHGNGREAIRLFEEMQASGFKPDDVTYVALLTACSHSGLVDEGLKYFNELVKNRSIETREDHFACFVDLCGRAGRLDEAVKFIDGLRIKPSACVWGALLSGCTVHGNAKIGELAAKRLLEVEPSNAGTYMLLVNIYASAGKWKQAAKWRLKMKTRGLKKQPGCSWIEVNNRVHVFLARGNSHGEEAEEIYLLLKGLHRELKKAGYIPRVNVD</sequence>
<evidence type="ECO:0000313" key="5">
    <source>
        <dbReference type="Proteomes" id="UP000825729"/>
    </source>
</evidence>
<dbReference type="PANTHER" id="PTHR47926:SF373">
    <property type="entry name" value="TETRATRICOPEPTIDE-LIKE HELICAL DOMAIN SUPERFAMILY, DYW DOMAIN-CONTAINING PROTEIN"/>
    <property type="match status" value="1"/>
</dbReference>
<feature type="repeat" description="PPR" evidence="3">
    <location>
        <begin position="463"/>
        <end position="493"/>
    </location>
</feature>
<dbReference type="Pfam" id="PF20431">
    <property type="entry name" value="E_motif"/>
    <property type="match status" value="1"/>
</dbReference>
<evidence type="ECO:0000256" key="3">
    <source>
        <dbReference type="PROSITE-ProRule" id="PRU00708"/>
    </source>
</evidence>
<dbReference type="FunFam" id="1.25.40.10:FF:000333">
    <property type="entry name" value="Pentatricopeptide repeat-containing protein"/>
    <property type="match status" value="1"/>
</dbReference>
<dbReference type="Proteomes" id="UP000825729">
    <property type="component" value="Unassembled WGS sequence"/>
</dbReference>
<dbReference type="InterPro" id="IPR046848">
    <property type="entry name" value="E_motif"/>
</dbReference>
<name>A0AAV7F459_ARIFI</name>
<evidence type="ECO:0000313" key="4">
    <source>
        <dbReference type="EMBL" id="KAG9455858.1"/>
    </source>
</evidence>
<dbReference type="PANTHER" id="PTHR47926">
    <property type="entry name" value="PENTATRICOPEPTIDE REPEAT-CONTAINING PROTEIN"/>
    <property type="match status" value="1"/>
</dbReference>
<feature type="repeat" description="PPR" evidence="3">
    <location>
        <begin position="327"/>
        <end position="361"/>
    </location>
</feature>
<dbReference type="GO" id="GO:0009451">
    <property type="term" value="P:RNA modification"/>
    <property type="evidence" value="ECO:0007669"/>
    <property type="project" value="InterPro"/>
</dbReference>
<protein>
    <submittedName>
        <fullName evidence="4">Uncharacterized protein</fullName>
    </submittedName>
</protein>
<dbReference type="Pfam" id="PF12854">
    <property type="entry name" value="PPR_1"/>
    <property type="match status" value="1"/>
</dbReference>
<keyword evidence="5" id="KW-1185">Reference proteome</keyword>
<dbReference type="PROSITE" id="PS51375">
    <property type="entry name" value="PPR"/>
    <property type="match status" value="9"/>
</dbReference>
<gene>
    <name evidence="4" type="ORF">H6P81_000366</name>
</gene>
<dbReference type="Pfam" id="PF01535">
    <property type="entry name" value="PPR"/>
    <property type="match status" value="5"/>
</dbReference>
<dbReference type="GO" id="GO:0003723">
    <property type="term" value="F:RNA binding"/>
    <property type="evidence" value="ECO:0007669"/>
    <property type="project" value="InterPro"/>
</dbReference>
<accession>A0AAV7F459</accession>
<evidence type="ECO:0000256" key="2">
    <source>
        <dbReference type="ARBA" id="ARBA00022737"/>
    </source>
</evidence>
<dbReference type="NCBIfam" id="TIGR00756">
    <property type="entry name" value="PPR"/>
    <property type="match status" value="10"/>
</dbReference>
<feature type="repeat" description="PPR" evidence="3">
    <location>
        <begin position="78"/>
        <end position="112"/>
    </location>
</feature>
<dbReference type="FunFam" id="1.25.40.10:FF:000158">
    <property type="entry name" value="pentatricopeptide repeat-containing protein At2g33680"/>
    <property type="match status" value="1"/>
</dbReference>
<dbReference type="InterPro" id="IPR002885">
    <property type="entry name" value="PPR_rpt"/>
</dbReference>
<organism evidence="4 5">
    <name type="scientific">Aristolochia fimbriata</name>
    <name type="common">White veined hardy Dutchman's pipe vine</name>
    <dbReference type="NCBI Taxonomy" id="158543"/>
    <lineage>
        <taxon>Eukaryota</taxon>
        <taxon>Viridiplantae</taxon>
        <taxon>Streptophyta</taxon>
        <taxon>Embryophyta</taxon>
        <taxon>Tracheophyta</taxon>
        <taxon>Spermatophyta</taxon>
        <taxon>Magnoliopsida</taxon>
        <taxon>Magnoliidae</taxon>
        <taxon>Piperales</taxon>
        <taxon>Aristolochiaceae</taxon>
        <taxon>Aristolochia</taxon>
    </lineage>
</organism>
<proteinExistence type="inferred from homology"/>
<dbReference type="Gene3D" id="1.25.40.10">
    <property type="entry name" value="Tetratricopeptide repeat domain"/>
    <property type="match status" value="6"/>
</dbReference>
<dbReference type="InterPro" id="IPR046960">
    <property type="entry name" value="PPR_At4g14850-like_plant"/>
</dbReference>
<dbReference type="InterPro" id="IPR011990">
    <property type="entry name" value="TPR-like_helical_dom_sf"/>
</dbReference>
<feature type="repeat" description="PPR" evidence="3">
    <location>
        <begin position="296"/>
        <end position="326"/>
    </location>
</feature>
<evidence type="ECO:0000256" key="1">
    <source>
        <dbReference type="ARBA" id="ARBA00006643"/>
    </source>
</evidence>
<feature type="repeat" description="PPR" evidence="3">
    <location>
        <begin position="141"/>
        <end position="175"/>
    </location>
</feature>
<dbReference type="GO" id="GO:0099402">
    <property type="term" value="P:plant organ development"/>
    <property type="evidence" value="ECO:0007669"/>
    <property type="project" value="UniProtKB-ARBA"/>
</dbReference>
<feature type="repeat" description="PPR" evidence="3">
    <location>
        <begin position="565"/>
        <end position="599"/>
    </location>
</feature>
<dbReference type="EMBL" id="JAINDJ010000002">
    <property type="protein sequence ID" value="KAG9455858.1"/>
    <property type="molecule type" value="Genomic_DNA"/>
</dbReference>
<dbReference type="AlphaFoldDB" id="A0AAV7F459"/>
<dbReference type="SUPFAM" id="SSF48452">
    <property type="entry name" value="TPR-like"/>
    <property type="match status" value="1"/>
</dbReference>
<reference evidence="4 5" key="1">
    <citation type="submission" date="2021-07" db="EMBL/GenBank/DDBJ databases">
        <title>The Aristolochia fimbriata genome: insights into angiosperm evolution, floral development and chemical biosynthesis.</title>
        <authorList>
            <person name="Jiao Y."/>
        </authorList>
    </citation>
    <scope>NUCLEOTIDE SEQUENCE [LARGE SCALE GENOMIC DNA]</scope>
    <source>
        <strain evidence="4">IBCAS-2021</strain>
        <tissue evidence="4">Leaf</tissue>
    </source>
</reference>
<dbReference type="Pfam" id="PF13041">
    <property type="entry name" value="PPR_2"/>
    <property type="match status" value="3"/>
</dbReference>
<comment type="similarity">
    <text evidence="1">Belongs to the PPR family. PCMP-H subfamily.</text>
</comment>